<dbReference type="Proteomes" id="UP000815325">
    <property type="component" value="Unassembled WGS sequence"/>
</dbReference>
<proteinExistence type="predicted"/>
<organism evidence="1 2">
    <name type="scientific">Dunaliella salina</name>
    <name type="common">Green alga</name>
    <name type="synonym">Protococcus salinus</name>
    <dbReference type="NCBI Taxonomy" id="3046"/>
    <lineage>
        <taxon>Eukaryota</taxon>
        <taxon>Viridiplantae</taxon>
        <taxon>Chlorophyta</taxon>
        <taxon>core chlorophytes</taxon>
        <taxon>Chlorophyceae</taxon>
        <taxon>CS clade</taxon>
        <taxon>Chlamydomonadales</taxon>
        <taxon>Dunaliellaceae</taxon>
        <taxon>Dunaliella</taxon>
    </lineage>
</organism>
<evidence type="ECO:0000313" key="2">
    <source>
        <dbReference type="Proteomes" id="UP000815325"/>
    </source>
</evidence>
<accession>A0ABQ7FU23</accession>
<evidence type="ECO:0000313" key="1">
    <source>
        <dbReference type="EMBL" id="KAF5825917.1"/>
    </source>
</evidence>
<sequence length="330" mass="36330">MQPGTPYLHHFTVGGSDDARGVLERLNRHMQAECRSGQRMRLHVALGGKEETTIGLEERPATSIQGGLSTSANYLLILTPKVWESRQVQQQVLQAEQLGKTIMLLYRPNEQVHLPRYPTSFSPDPALMAMAGVDLASLICTAPKGVAELFDFMEAIPYRSYPFLERAVARHIISLSGCGASLTTQPPPDPSVLVAEYMEDAPVTTMYKELFAGNPVYYEGVALKQSKQDPTHMLRGYYQALLCLSKDQHSEGGTSEKQVSLDLSYSPKLNESMPQCSTTVKLSWQPINGSLVQKSPPIGGGSHWAPWTGCIEEKSASIRAREGNDVVILR</sequence>
<dbReference type="EMBL" id="MU071691">
    <property type="protein sequence ID" value="KAF5825917.1"/>
    <property type="molecule type" value="Genomic_DNA"/>
</dbReference>
<name>A0ABQ7FU23_DUNSA</name>
<keyword evidence="2" id="KW-1185">Reference proteome</keyword>
<gene>
    <name evidence="1" type="ORF">DUNSADRAFT_5955</name>
</gene>
<protein>
    <submittedName>
        <fullName evidence="1">Uncharacterized protein</fullName>
    </submittedName>
</protein>
<reference evidence="1" key="1">
    <citation type="submission" date="2017-08" db="EMBL/GenBank/DDBJ databases">
        <authorList>
            <person name="Polle J.E."/>
            <person name="Barry K."/>
            <person name="Cushman J."/>
            <person name="Schmutz J."/>
            <person name="Tran D."/>
            <person name="Hathwaick L.T."/>
            <person name="Yim W.C."/>
            <person name="Jenkins J."/>
            <person name="Mckie-Krisberg Z.M."/>
            <person name="Prochnik S."/>
            <person name="Lindquist E."/>
            <person name="Dockter R.B."/>
            <person name="Adam C."/>
            <person name="Molina H."/>
            <person name="Bunkerborg J."/>
            <person name="Jin E."/>
            <person name="Buchheim M."/>
            <person name="Magnuson J."/>
        </authorList>
    </citation>
    <scope>NUCLEOTIDE SEQUENCE</scope>
    <source>
        <strain evidence="1">CCAP 19/18</strain>
    </source>
</reference>
<comment type="caution">
    <text evidence="1">The sequence shown here is derived from an EMBL/GenBank/DDBJ whole genome shotgun (WGS) entry which is preliminary data.</text>
</comment>